<protein>
    <submittedName>
        <fullName evidence="1">Uncharacterized protein</fullName>
    </submittedName>
</protein>
<sequence>MAQMSMANHCTRTDIRIALSSSTRSMLDQQTRSRSFTSGMPLAEIEDTFLRRWKKVAGHEARISYETPIQDPKELKSYDLILWGAGRRSLDEALRKELGCEVKIGDSQKVIVFQVLELPGDAWQLGSLDLSGATVSQGGRPLRVMLRPGFEGACACWLWVFGLPADLLSSLTPKQASTVPRDSLIEAFEDLVGDSGMALRPSLEALQQRIKGTGITARFVDASFWSSDCAVCQVPLEPPVPLVLIGDALAGKPFYTVVRPRALGVHCTTGFHRTQGSTLNRHLWDVAQLIEEVEFAYDGGPIDVARFGSYEKRYQECVRRIGEFQRKARMPWPSMPALREGREGRGALEDPRRLILRLS</sequence>
<comment type="caution">
    <text evidence="1">The sequence shown here is derived from an EMBL/GenBank/DDBJ whole genome shotgun (WGS) entry which is preliminary data.</text>
</comment>
<reference evidence="1 2" key="1">
    <citation type="submission" date="2024-02" db="EMBL/GenBank/DDBJ databases">
        <authorList>
            <person name="Chen Y."/>
            <person name="Shah S."/>
            <person name="Dougan E. K."/>
            <person name="Thang M."/>
            <person name="Chan C."/>
        </authorList>
    </citation>
    <scope>NUCLEOTIDE SEQUENCE [LARGE SCALE GENOMIC DNA]</scope>
</reference>
<keyword evidence="2" id="KW-1185">Reference proteome</keyword>
<gene>
    <name evidence="1" type="ORF">CCMP2556_LOCUS48454</name>
</gene>
<accession>A0ABP0RR46</accession>
<organism evidence="1 2">
    <name type="scientific">Durusdinium trenchii</name>
    <dbReference type="NCBI Taxonomy" id="1381693"/>
    <lineage>
        <taxon>Eukaryota</taxon>
        <taxon>Sar</taxon>
        <taxon>Alveolata</taxon>
        <taxon>Dinophyceae</taxon>
        <taxon>Suessiales</taxon>
        <taxon>Symbiodiniaceae</taxon>
        <taxon>Durusdinium</taxon>
    </lineage>
</organism>
<evidence type="ECO:0000313" key="1">
    <source>
        <dbReference type="EMBL" id="CAK9103107.1"/>
    </source>
</evidence>
<name>A0ABP0RR46_9DINO</name>
<evidence type="ECO:0000313" key="2">
    <source>
        <dbReference type="Proteomes" id="UP001642484"/>
    </source>
</evidence>
<dbReference type="Proteomes" id="UP001642484">
    <property type="component" value="Unassembled WGS sequence"/>
</dbReference>
<dbReference type="EMBL" id="CAXAMN010026461">
    <property type="protein sequence ID" value="CAK9103107.1"/>
    <property type="molecule type" value="Genomic_DNA"/>
</dbReference>
<proteinExistence type="predicted"/>